<keyword evidence="3" id="KW-0547">Nucleotide-binding</keyword>
<dbReference type="Gene3D" id="3.40.50.12780">
    <property type="entry name" value="N-terminal domain of ligase-like"/>
    <property type="match status" value="1"/>
</dbReference>
<dbReference type="InterPro" id="IPR045851">
    <property type="entry name" value="AMP-bd_C_sf"/>
</dbReference>
<evidence type="ECO:0000256" key="2">
    <source>
        <dbReference type="ARBA" id="ARBA00022598"/>
    </source>
</evidence>
<gene>
    <name evidence="7" type="ORF">H074_37478</name>
</gene>
<proteinExistence type="inferred from homology"/>
<dbReference type="PATRIC" id="fig|1284240.4.peg.7647"/>
<comment type="similarity">
    <text evidence="1">Belongs to the ATP-dependent AMP-binding enzyme family.</text>
</comment>
<evidence type="ECO:0000313" key="8">
    <source>
        <dbReference type="Proteomes" id="UP000054226"/>
    </source>
</evidence>
<accession>M2Y7U2</accession>
<reference evidence="7 8" key="1">
    <citation type="journal article" date="2013" name="Genome Announc.">
        <title>Draft Genome Sequence of Amycolatopsis decaplanina Strain DSM 44594T.</title>
        <authorList>
            <person name="Kaur N."/>
            <person name="Kumar S."/>
            <person name="Bala M."/>
            <person name="Raghava G.P."/>
            <person name="Mayilraj S."/>
        </authorList>
    </citation>
    <scope>NUCLEOTIDE SEQUENCE [LARGE SCALE GENOMIC DNA]</scope>
    <source>
        <strain evidence="7 8">DSM 44594</strain>
    </source>
</reference>
<dbReference type="InterPro" id="IPR025110">
    <property type="entry name" value="AMP-bd_C"/>
</dbReference>
<dbReference type="InterPro" id="IPR042099">
    <property type="entry name" value="ANL_N_sf"/>
</dbReference>
<dbReference type="GO" id="GO:0016405">
    <property type="term" value="F:CoA-ligase activity"/>
    <property type="evidence" value="ECO:0007669"/>
    <property type="project" value="UniProtKB-ARBA"/>
</dbReference>
<dbReference type="InterPro" id="IPR000873">
    <property type="entry name" value="AMP-dep_synth/lig_dom"/>
</dbReference>
<dbReference type="GO" id="GO:0004321">
    <property type="term" value="F:fatty-acyl-CoA synthase activity"/>
    <property type="evidence" value="ECO:0007669"/>
    <property type="project" value="TreeGrafter"/>
</dbReference>
<feature type="domain" description="AMP-dependent synthetase/ligase" evidence="5">
    <location>
        <begin position="55"/>
        <end position="405"/>
    </location>
</feature>
<evidence type="ECO:0000256" key="1">
    <source>
        <dbReference type="ARBA" id="ARBA00006432"/>
    </source>
</evidence>
<keyword evidence="4" id="KW-0067">ATP-binding</keyword>
<dbReference type="Gene3D" id="3.30.300.30">
    <property type="match status" value="1"/>
</dbReference>
<name>M2Y7U2_9PSEU</name>
<dbReference type="Proteomes" id="UP000054226">
    <property type="component" value="Unassembled WGS sequence"/>
</dbReference>
<feature type="domain" description="AMP-binding enzyme C-terminal" evidence="6">
    <location>
        <begin position="471"/>
        <end position="548"/>
    </location>
</feature>
<dbReference type="GO" id="GO:0015645">
    <property type="term" value="F:fatty acid ligase activity"/>
    <property type="evidence" value="ECO:0007669"/>
    <property type="project" value="TreeGrafter"/>
</dbReference>
<sequence>MDGSGPPARFPELYAFANVPGETMTEAHVRRLLEVYDDERAGAATLLCDRHRAEAVAFTVVEADLTSHDLTYGELRERSERFAGALLGLGVGPGDRVATLMGKSAELVVALLAIWRLGAVHVPLFTAFAPPAIALRITGNGTKVVIADAGQRSKLAPSEDLPADPSRRIVVVGDGDPGDLSFREMLADAAPLPGAAVTGGSGVLVELFTSGTTGTPKAVPIPLRALAGFQAYQDFALDVRADDVFWNAADPGWAYGLYYAIMTPMATGRRSLLLHAGFSAELTWAVLERFGVTNFAAAPTVYRALRNSAAPVPEGLRLRHCSSAGEPLTPDVLEWASSKLGVGVYDHYGQTELGMVVGNAWHPDLRSEVKPGSMGRVLPGFAVEVLREDADVPAGPGERGRVAVDLPASPLVWFRGYRDAPERTAARFSPDGRWYYTGDVAAKDESGYLTFASRDDDVILMAGYRIGPFDVESVLQQHSAVAECAVVGVPDALRGEVVVAYVVTRDGVSADAALVSELQQSVKTRFAAHAYPREVCFVAELPKTPSGKIQRFLLRERHATDRSARSRPSVIA</sequence>
<dbReference type="Pfam" id="PF13193">
    <property type="entry name" value="AMP-binding_C"/>
    <property type="match status" value="1"/>
</dbReference>
<organism evidence="7 8">
    <name type="scientific">Amycolatopsis decaplanina DSM 44594</name>
    <dbReference type="NCBI Taxonomy" id="1284240"/>
    <lineage>
        <taxon>Bacteria</taxon>
        <taxon>Bacillati</taxon>
        <taxon>Actinomycetota</taxon>
        <taxon>Actinomycetes</taxon>
        <taxon>Pseudonocardiales</taxon>
        <taxon>Pseudonocardiaceae</taxon>
        <taxon>Amycolatopsis</taxon>
    </lineage>
</organism>
<dbReference type="PANTHER" id="PTHR43605:SF10">
    <property type="entry name" value="ACYL-COA SYNTHETASE MEDIUM CHAIN FAMILY MEMBER 3"/>
    <property type="match status" value="1"/>
</dbReference>
<keyword evidence="2" id="KW-0436">Ligase</keyword>
<keyword evidence="8" id="KW-1185">Reference proteome</keyword>
<protein>
    <submittedName>
        <fullName evidence="7">Putative acyl-CoA synthetase</fullName>
    </submittedName>
</protein>
<dbReference type="GO" id="GO:0006637">
    <property type="term" value="P:acyl-CoA metabolic process"/>
    <property type="evidence" value="ECO:0007669"/>
    <property type="project" value="TreeGrafter"/>
</dbReference>
<evidence type="ECO:0000259" key="5">
    <source>
        <dbReference type="Pfam" id="PF00501"/>
    </source>
</evidence>
<dbReference type="SUPFAM" id="SSF56801">
    <property type="entry name" value="Acetyl-CoA synthetase-like"/>
    <property type="match status" value="1"/>
</dbReference>
<dbReference type="AlphaFoldDB" id="M2Y7U2"/>
<dbReference type="PANTHER" id="PTHR43605">
    <property type="entry name" value="ACYL-COENZYME A SYNTHETASE"/>
    <property type="match status" value="1"/>
</dbReference>
<dbReference type="GO" id="GO:0005524">
    <property type="term" value="F:ATP binding"/>
    <property type="evidence" value="ECO:0007669"/>
    <property type="project" value="UniProtKB-KW"/>
</dbReference>
<evidence type="ECO:0000259" key="6">
    <source>
        <dbReference type="Pfam" id="PF13193"/>
    </source>
</evidence>
<dbReference type="Pfam" id="PF00501">
    <property type="entry name" value="AMP-binding"/>
    <property type="match status" value="1"/>
</dbReference>
<dbReference type="EMBL" id="AOHO01000081">
    <property type="protein sequence ID" value="EME51012.1"/>
    <property type="molecule type" value="Genomic_DNA"/>
</dbReference>
<evidence type="ECO:0000313" key="7">
    <source>
        <dbReference type="EMBL" id="EME51012.1"/>
    </source>
</evidence>
<comment type="caution">
    <text evidence="7">The sequence shown here is derived from an EMBL/GenBank/DDBJ whole genome shotgun (WGS) entry which is preliminary data.</text>
</comment>
<dbReference type="InterPro" id="IPR051087">
    <property type="entry name" value="Mitochondrial_ACSM"/>
</dbReference>
<evidence type="ECO:0000256" key="3">
    <source>
        <dbReference type="ARBA" id="ARBA00022741"/>
    </source>
</evidence>
<dbReference type="GO" id="GO:0006633">
    <property type="term" value="P:fatty acid biosynthetic process"/>
    <property type="evidence" value="ECO:0007669"/>
    <property type="project" value="TreeGrafter"/>
</dbReference>
<evidence type="ECO:0000256" key="4">
    <source>
        <dbReference type="ARBA" id="ARBA00022840"/>
    </source>
</evidence>